<evidence type="ECO:0008006" key="4">
    <source>
        <dbReference type="Google" id="ProtNLM"/>
    </source>
</evidence>
<name>B8IM74_METNO</name>
<organism evidence="2 3">
    <name type="scientific">Methylobacterium nodulans (strain LMG 21967 / CNCM I-2342 / ORS 2060)</name>
    <dbReference type="NCBI Taxonomy" id="460265"/>
    <lineage>
        <taxon>Bacteria</taxon>
        <taxon>Pseudomonadati</taxon>
        <taxon>Pseudomonadota</taxon>
        <taxon>Alphaproteobacteria</taxon>
        <taxon>Hyphomicrobiales</taxon>
        <taxon>Methylobacteriaceae</taxon>
        <taxon>Methylobacterium</taxon>
    </lineage>
</organism>
<dbReference type="Proteomes" id="UP000008207">
    <property type="component" value="Chromosome"/>
</dbReference>
<feature type="region of interest" description="Disordered" evidence="1">
    <location>
        <begin position="1"/>
        <end position="28"/>
    </location>
</feature>
<dbReference type="KEGG" id="mno:Mnod_1420"/>
<evidence type="ECO:0000313" key="3">
    <source>
        <dbReference type="Proteomes" id="UP000008207"/>
    </source>
</evidence>
<dbReference type="STRING" id="460265.Mnod_1420"/>
<protein>
    <recommendedName>
        <fullName evidence="4">Transposase</fullName>
    </recommendedName>
</protein>
<sequence>MLSGTQWALLEPPIEEGRPKSKTPPEDLRRTISATLWRHENGAKRRTIPEDLGP</sequence>
<proteinExistence type="predicted"/>
<dbReference type="HOGENOM" id="CLU_3045230_0_0_5"/>
<reference evidence="2 3" key="1">
    <citation type="submission" date="2009-01" db="EMBL/GenBank/DDBJ databases">
        <title>Complete sequence of chromosome of Methylobacterium nodulans ORS 2060.</title>
        <authorList>
            <consortium name="US DOE Joint Genome Institute"/>
            <person name="Lucas S."/>
            <person name="Copeland A."/>
            <person name="Lapidus A."/>
            <person name="Glavina del Rio T."/>
            <person name="Dalin E."/>
            <person name="Tice H."/>
            <person name="Bruce D."/>
            <person name="Goodwin L."/>
            <person name="Pitluck S."/>
            <person name="Sims D."/>
            <person name="Brettin T."/>
            <person name="Detter J.C."/>
            <person name="Han C."/>
            <person name="Larimer F."/>
            <person name="Land M."/>
            <person name="Hauser L."/>
            <person name="Kyrpides N."/>
            <person name="Ivanova N."/>
            <person name="Marx C.J."/>
            <person name="Richardson P."/>
        </authorList>
    </citation>
    <scope>NUCLEOTIDE SEQUENCE [LARGE SCALE GENOMIC DNA]</scope>
    <source>
        <strain evidence="3">LMG 21967 / CNCM I-2342 / ORS 2060</strain>
    </source>
</reference>
<dbReference type="eggNOG" id="COG3293">
    <property type="taxonomic scope" value="Bacteria"/>
</dbReference>
<feature type="compositionally biased region" description="Basic and acidic residues" evidence="1">
    <location>
        <begin position="15"/>
        <end position="28"/>
    </location>
</feature>
<gene>
    <name evidence="2" type="ordered locus">Mnod_1420</name>
</gene>
<dbReference type="EMBL" id="CP001349">
    <property type="protein sequence ID" value="ACL56418.1"/>
    <property type="molecule type" value="Genomic_DNA"/>
</dbReference>
<evidence type="ECO:0000256" key="1">
    <source>
        <dbReference type="SAM" id="MobiDB-lite"/>
    </source>
</evidence>
<keyword evidence="3" id="KW-1185">Reference proteome</keyword>
<accession>B8IM74</accession>
<dbReference type="AlphaFoldDB" id="B8IM74"/>
<evidence type="ECO:0000313" key="2">
    <source>
        <dbReference type="EMBL" id="ACL56418.1"/>
    </source>
</evidence>